<reference evidence="3 4" key="1">
    <citation type="submission" date="2018-08" db="EMBL/GenBank/DDBJ databases">
        <title>A genome reference for cultivated species of the human gut microbiota.</title>
        <authorList>
            <person name="Zou Y."/>
            <person name="Xue W."/>
            <person name="Luo G."/>
        </authorList>
    </citation>
    <scope>NUCLEOTIDE SEQUENCE [LARGE SCALE GENOMIC DNA]</scope>
    <source>
        <strain evidence="3 4">AM34-3LB</strain>
    </source>
</reference>
<dbReference type="AlphaFoldDB" id="A0A414B5B0"/>
<evidence type="ECO:0000256" key="2">
    <source>
        <dbReference type="SAM" id="Phobius"/>
    </source>
</evidence>
<dbReference type="EMBL" id="QSID01000009">
    <property type="protein sequence ID" value="RHC64151.1"/>
    <property type="molecule type" value="Genomic_DNA"/>
</dbReference>
<name>A0A414B5B0_9FIRM</name>
<evidence type="ECO:0000256" key="1">
    <source>
        <dbReference type="SAM" id="Coils"/>
    </source>
</evidence>
<dbReference type="RefSeq" id="WP_118381186.1">
    <property type="nucleotide sequence ID" value="NZ_CABJFJ010000009.1"/>
</dbReference>
<keyword evidence="2" id="KW-0472">Membrane</keyword>
<feature type="coiled-coil region" evidence="1">
    <location>
        <begin position="13"/>
        <end position="71"/>
    </location>
</feature>
<evidence type="ECO:0000313" key="4">
    <source>
        <dbReference type="Proteomes" id="UP000284621"/>
    </source>
</evidence>
<accession>A0A414B5B0</accession>
<dbReference type="Proteomes" id="UP000284621">
    <property type="component" value="Unassembled WGS sequence"/>
</dbReference>
<keyword evidence="2" id="KW-1133">Transmembrane helix</keyword>
<feature type="transmembrane region" description="Helical" evidence="2">
    <location>
        <begin position="79"/>
        <end position="96"/>
    </location>
</feature>
<protein>
    <recommendedName>
        <fullName evidence="5">Haemolysin XhlA</fullName>
    </recommendedName>
</protein>
<keyword evidence="1" id="KW-0175">Coiled coil</keyword>
<comment type="caution">
    <text evidence="3">The sequence shown here is derived from an EMBL/GenBank/DDBJ whole genome shotgun (WGS) entry which is preliminary data.</text>
</comment>
<keyword evidence="2" id="KW-0812">Transmembrane</keyword>
<evidence type="ECO:0008006" key="5">
    <source>
        <dbReference type="Google" id="ProtNLM"/>
    </source>
</evidence>
<proteinExistence type="predicted"/>
<evidence type="ECO:0000313" key="3">
    <source>
        <dbReference type="EMBL" id="RHC64151.1"/>
    </source>
</evidence>
<sequence>MDGISREEHNEFAKRMDESLKRTNARVRDLEKVTEQISNLTSSVKQLATSVESMAQSQSQQSAKLEELENRDGEMWRQAVGYVVTCIIGIVVGFVFKQIGM</sequence>
<keyword evidence="4" id="KW-1185">Reference proteome</keyword>
<gene>
    <name evidence="3" type="ORF">DW833_08795</name>
</gene>
<organism evidence="3 4">
    <name type="scientific">Anaerobutyricum hallii</name>
    <dbReference type="NCBI Taxonomy" id="39488"/>
    <lineage>
        <taxon>Bacteria</taxon>
        <taxon>Bacillati</taxon>
        <taxon>Bacillota</taxon>
        <taxon>Clostridia</taxon>
        <taxon>Lachnospirales</taxon>
        <taxon>Lachnospiraceae</taxon>
        <taxon>Anaerobutyricum</taxon>
    </lineage>
</organism>